<dbReference type="Proteomes" id="UP000002279">
    <property type="component" value="Chromosome X3"/>
</dbReference>
<evidence type="ECO:0000256" key="9">
    <source>
        <dbReference type="RuleBase" id="RU000688"/>
    </source>
</evidence>
<dbReference type="GO" id="GO:0004984">
    <property type="term" value="F:olfactory receptor activity"/>
    <property type="evidence" value="ECO:0000318"/>
    <property type="project" value="GO_Central"/>
</dbReference>
<evidence type="ECO:0000313" key="13">
    <source>
        <dbReference type="Proteomes" id="UP000002279"/>
    </source>
</evidence>
<reference evidence="12" key="3">
    <citation type="submission" date="2025-09" db="UniProtKB">
        <authorList>
            <consortium name="Ensembl"/>
        </authorList>
    </citation>
    <scope>IDENTIFICATION</scope>
    <source>
        <strain evidence="12">Glennie</strain>
    </source>
</reference>
<keyword evidence="9" id="KW-0675">Receptor</keyword>
<feature type="transmembrane region" description="Helical" evidence="10">
    <location>
        <begin position="238"/>
        <end position="260"/>
    </location>
</feature>
<keyword evidence="6 10" id="KW-1133">Transmembrane helix</keyword>
<organism evidence="12 13">
    <name type="scientific">Ornithorhynchus anatinus</name>
    <name type="common">Duckbill platypus</name>
    <dbReference type="NCBI Taxonomy" id="9258"/>
    <lineage>
        <taxon>Eukaryota</taxon>
        <taxon>Metazoa</taxon>
        <taxon>Chordata</taxon>
        <taxon>Craniata</taxon>
        <taxon>Vertebrata</taxon>
        <taxon>Euteleostomi</taxon>
        <taxon>Mammalia</taxon>
        <taxon>Monotremata</taxon>
        <taxon>Ornithorhynchidae</taxon>
        <taxon>Ornithorhynchus</taxon>
    </lineage>
</organism>
<dbReference type="GO" id="GO:0004930">
    <property type="term" value="F:G protein-coupled receptor activity"/>
    <property type="evidence" value="ECO:0007669"/>
    <property type="project" value="UniProtKB-KW"/>
</dbReference>
<keyword evidence="2 10" id="KW-1003">Cell membrane</keyword>
<dbReference type="InterPro" id="IPR000276">
    <property type="entry name" value="GPCR_Rhodpsn"/>
</dbReference>
<dbReference type="InterPro" id="IPR000725">
    <property type="entry name" value="Olfact_rcpt"/>
</dbReference>
<dbReference type="STRING" id="9258.ENSOANP00000007723"/>
<dbReference type="HOGENOM" id="CLU_012526_1_0_1"/>
<dbReference type="Ensembl" id="ENSOANT00000007725.3">
    <property type="protein sequence ID" value="ENSOANP00000007723.3"/>
    <property type="gene ID" value="ENSOANG00000004872.3"/>
</dbReference>
<comment type="similarity">
    <text evidence="9">Belongs to the G-protein coupled receptor 1 family.</text>
</comment>
<dbReference type="PRINTS" id="PR00245">
    <property type="entry name" value="OLFACTORYR"/>
</dbReference>
<feature type="transmembrane region" description="Helical" evidence="10">
    <location>
        <begin position="26"/>
        <end position="51"/>
    </location>
</feature>
<dbReference type="PROSITE" id="PS50262">
    <property type="entry name" value="G_PROTEIN_RECEP_F1_2"/>
    <property type="match status" value="1"/>
</dbReference>
<keyword evidence="3 10" id="KW-0716">Sensory transduction</keyword>
<dbReference type="InterPro" id="IPR017452">
    <property type="entry name" value="GPCR_Rhodpsn_7TM"/>
</dbReference>
<evidence type="ECO:0000256" key="10">
    <source>
        <dbReference type="RuleBase" id="RU363047"/>
    </source>
</evidence>
<feature type="transmembrane region" description="Helical" evidence="10">
    <location>
        <begin position="132"/>
        <end position="151"/>
    </location>
</feature>
<dbReference type="GO" id="GO:0005886">
    <property type="term" value="C:plasma membrane"/>
    <property type="evidence" value="ECO:0000318"/>
    <property type="project" value="GO_Central"/>
</dbReference>
<dbReference type="Gene3D" id="1.20.1070.10">
    <property type="entry name" value="Rhodopsin 7-helix transmembrane proteins"/>
    <property type="match status" value="1"/>
</dbReference>
<keyword evidence="5 10" id="KW-0552">Olfaction</keyword>
<keyword evidence="9" id="KW-0297">G-protein coupled receptor</keyword>
<feature type="domain" description="G-protein coupled receptors family 1 profile" evidence="11">
    <location>
        <begin position="41"/>
        <end position="290"/>
    </location>
</feature>
<evidence type="ECO:0000256" key="1">
    <source>
        <dbReference type="ARBA" id="ARBA00004651"/>
    </source>
</evidence>
<comment type="subcellular location">
    <subcellularLocation>
        <location evidence="1 10">Cell membrane</location>
        <topology evidence="1 10">Multi-pass membrane protein</topology>
    </subcellularLocation>
</comment>
<evidence type="ECO:0000256" key="7">
    <source>
        <dbReference type="ARBA" id="ARBA00023136"/>
    </source>
</evidence>
<reference evidence="12" key="2">
    <citation type="submission" date="2025-08" db="UniProtKB">
        <authorList>
            <consortium name="Ensembl"/>
        </authorList>
    </citation>
    <scope>IDENTIFICATION</scope>
    <source>
        <strain evidence="12">Glennie</strain>
    </source>
</reference>
<dbReference type="FunFam" id="1.20.1070.10:FF:000554">
    <property type="entry name" value="Olfactory receptor"/>
    <property type="match status" value="1"/>
</dbReference>
<keyword evidence="4 9" id="KW-0812">Transmembrane</keyword>
<evidence type="ECO:0000256" key="5">
    <source>
        <dbReference type="ARBA" id="ARBA00022725"/>
    </source>
</evidence>
<dbReference type="KEGG" id="oaa:100089121"/>
<feature type="transmembrane region" description="Helical" evidence="10">
    <location>
        <begin position="272"/>
        <end position="292"/>
    </location>
</feature>
<dbReference type="PROSITE" id="PS00237">
    <property type="entry name" value="G_PROTEIN_RECEP_F1_1"/>
    <property type="match status" value="1"/>
</dbReference>
<sequence>MWRENETRMTGFILVGLFPEFQHRGFLVSVVLLVYLAAFTANAVLILLIWVDSRLHVPMYFLLSQLSLLDLALTSTTTPKIASDFFSGKRAISRVACGVQMFLYLTVGIAECLVLTLMSFDRYVAVCHPLRYPVLVSPGVCLLMVSGSWIGGTLSSLVLTVYAATLPVCGSREIRQYFCELPSVVKLACKDTSAFEMAVSVSGIAFLLIPVSLIVASYVLIFLSVLRVDSREGRRKALTTCSSHLTVVTLYFGPGIFIYMTPGPSHSPDRNQGVSLFGTLLTPVLNPLIYSLRNREVSGALTKVLGKCVVLRWSGKSFLQ</sequence>
<dbReference type="CDD" id="cd15421">
    <property type="entry name" value="7tmA_OR2T-like"/>
    <property type="match status" value="1"/>
</dbReference>
<dbReference type="SUPFAM" id="SSF81321">
    <property type="entry name" value="Family A G protein-coupled receptor-like"/>
    <property type="match status" value="1"/>
</dbReference>
<feature type="transmembrane region" description="Helical" evidence="10">
    <location>
        <begin position="204"/>
        <end position="226"/>
    </location>
</feature>
<reference evidence="12 13" key="1">
    <citation type="journal article" date="2008" name="Nature">
        <title>Genome analysis of the platypus reveals unique signatures of evolution.</title>
        <authorList>
            <person name="Warren W.C."/>
            <person name="Hillier L.W."/>
            <person name="Marshall Graves J.A."/>
            <person name="Birney E."/>
            <person name="Ponting C.P."/>
            <person name="Grutzner F."/>
            <person name="Belov K."/>
            <person name="Miller W."/>
            <person name="Clarke L."/>
            <person name="Chinwalla A.T."/>
            <person name="Yang S.P."/>
            <person name="Heger A."/>
            <person name="Locke D.P."/>
            <person name="Miethke P."/>
            <person name="Waters P.D."/>
            <person name="Veyrunes F."/>
            <person name="Fulton L."/>
            <person name="Fulton B."/>
            <person name="Graves T."/>
            <person name="Wallis J."/>
            <person name="Puente X.S."/>
            <person name="Lopez-Otin C."/>
            <person name="Ordonez G.R."/>
            <person name="Eichler E.E."/>
            <person name="Chen L."/>
            <person name="Cheng Z."/>
            <person name="Deakin J.E."/>
            <person name="Alsop A."/>
            <person name="Thompson K."/>
            <person name="Kirby P."/>
            <person name="Papenfuss A.T."/>
            <person name="Wakefield M.J."/>
            <person name="Olender T."/>
            <person name="Lancet D."/>
            <person name="Huttley G.A."/>
            <person name="Smit A.F."/>
            <person name="Pask A."/>
            <person name="Temple-Smith P."/>
            <person name="Batzer M.A."/>
            <person name="Walker J.A."/>
            <person name="Konkel M.K."/>
            <person name="Harris R.S."/>
            <person name="Whittington C.M."/>
            <person name="Wong E.S."/>
            <person name="Gemmell N.J."/>
            <person name="Buschiazzo E."/>
            <person name="Vargas Jentzsch I.M."/>
            <person name="Merkel A."/>
            <person name="Schmitz J."/>
            <person name="Zemann A."/>
            <person name="Churakov G."/>
            <person name="Kriegs J.O."/>
            <person name="Brosius J."/>
            <person name="Murchison E.P."/>
            <person name="Sachidanandam R."/>
            <person name="Smith C."/>
            <person name="Hannon G.J."/>
            <person name="Tsend-Ayush E."/>
            <person name="McMillan D."/>
            <person name="Attenborough R."/>
            <person name="Rens W."/>
            <person name="Ferguson-Smith M."/>
            <person name="Lefevre C.M."/>
            <person name="Sharp J.A."/>
            <person name="Nicholas K.R."/>
            <person name="Ray D.A."/>
            <person name="Kube M."/>
            <person name="Reinhardt R."/>
            <person name="Pringle T.H."/>
            <person name="Taylor J."/>
            <person name="Jones R.C."/>
            <person name="Nixon B."/>
            <person name="Dacheux J.L."/>
            <person name="Niwa H."/>
            <person name="Sekita Y."/>
            <person name="Huang X."/>
            <person name="Stark A."/>
            <person name="Kheradpour P."/>
            <person name="Kellis M."/>
            <person name="Flicek P."/>
            <person name="Chen Y."/>
            <person name="Webber C."/>
            <person name="Hardison R."/>
            <person name="Nelson J."/>
            <person name="Hallsworth-Pepin K."/>
            <person name="Delehaunty K."/>
            <person name="Markovic C."/>
            <person name="Minx P."/>
            <person name="Feng Y."/>
            <person name="Kremitzki C."/>
            <person name="Mitreva M."/>
            <person name="Glasscock J."/>
            <person name="Wylie T."/>
            <person name="Wohldmann P."/>
            <person name="Thiru P."/>
            <person name="Nhan M.N."/>
            <person name="Pohl C.S."/>
            <person name="Smith S.M."/>
            <person name="Hou S."/>
            <person name="Nefedov M."/>
            <person name="de Jong P.J."/>
            <person name="Renfree M.B."/>
            <person name="Mardis E.R."/>
            <person name="Wilson R.K."/>
        </authorList>
    </citation>
    <scope>NUCLEOTIDE SEQUENCE [LARGE SCALE GENOMIC DNA]</scope>
    <source>
        <strain evidence="12 13">Glennie</strain>
    </source>
</reference>
<feature type="transmembrane region" description="Helical" evidence="10">
    <location>
        <begin position="101"/>
        <end position="120"/>
    </location>
</feature>
<evidence type="ECO:0000259" key="11">
    <source>
        <dbReference type="PROSITE" id="PS50262"/>
    </source>
</evidence>
<name>F7FZV7_ORNAN</name>
<dbReference type="OrthoDB" id="10294282at2759"/>
<dbReference type="Pfam" id="PF13853">
    <property type="entry name" value="7tm_4"/>
    <property type="match status" value="1"/>
</dbReference>
<dbReference type="PRINTS" id="PR00237">
    <property type="entry name" value="GPCRRHODOPSN"/>
</dbReference>
<keyword evidence="8 9" id="KW-0807">Transducer</keyword>
<dbReference type="PANTHER" id="PTHR26453">
    <property type="entry name" value="OLFACTORY RECEPTOR"/>
    <property type="match status" value="1"/>
</dbReference>
<dbReference type="AlphaFoldDB" id="F7FZV7"/>
<dbReference type="Bgee" id="ENSOANG00000004872">
    <property type="expression patterns" value="Expressed in adult mammalian kidney and 1 other cell type or tissue"/>
</dbReference>
<protein>
    <recommendedName>
        <fullName evidence="10">Olfactory receptor</fullName>
    </recommendedName>
</protein>
<dbReference type="GeneTree" id="ENSGT01150000286990"/>
<gene>
    <name evidence="12" type="primary">LOC100089131</name>
</gene>
<dbReference type="InParanoid" id="F7FZV7"/>
<evidence type="ECO:0000256" key="3">
    <source>
        <dbReference type="ARBA" id="ARBA00022606"/>
    </source>
</evidence>
<evidence type="ECO:0000256" key="8">
    <source>
        <dbReference type="ARBA" id="ARBA00023224"/>
    </source>
</evidence>
<accession>F7FZV7</accession>
<keyword evidence="7 10" id="KW-0472">Membrane</keyword>
<evidence type="ECO:0000256" key="6">
    <source>
        <dbReference type="ARBA" id="ARBA00022989"/>
    </source>
</evidence>
<evidence type="ECO:0000256" key="4">
    <source>
        <dbReference type="ARBA" id="ARBA00022692"/>
    </source>
</evidence>
<proteinExistence type="inferred from homology"/>
<evidence type="ECO:0000256" key="2">
    <source>
        <dbReference type="ARBA" id="ARBA00022475"/>
    </source>
</evidence>
<keyword evidence="13" id="KW-1185">Reference proteome</keyword>
<dbReference type="eggNOG" id="ENOG502SK32">
    <property type="taxonomic scope" value="Eukaryota"/>
</dbReference>
<dbReference type="OMA" id="NETRMTG"/>
<dbReference type="GO" id="GO:0050911">
    <property type="term" value="P:detection of chemical stimulus involved in sensory perception of smell"/>
    <property type="evidence" value="ECO:0000318"/>
    <property type="project" value="GO_Central"/>
</dbReference>
<evidence type="ECO:0000313" key="12">
    <source>
        <dbReference type="Ensembl" id="ENSOANP00000007723.3"/>
    </source>
</evidence>